<organism evidence="1 2">
    <name type="scientific">Dokdonia genika</name>
    <dbReference type="NCBI Taxonomy" id="308113"/>
    <lineage>
        <taxon>Bacteria</taxon>
        <taxon>Pseudomonadati</taxon>
        <taxon>Bacteroidota</taxon>
        <taxon>Flavobacteriia</taxon>
        <taxon>Flavobacteriales</taxon>
        <taxon>Flavobacteriaceae</taxon>
        <taxon>Dokdonia</taxon>
    </lineage>
</organism>
<dbReference type="Proteomes" id="UP001595878">
    <property type="component" value="Unassembled WGS sequence"/>
</dbReference>
<sequence length="198" mass="23057">MNEPLSHLTPYTEAEKFVYCLEAVPDVELEATTAVLKTLEDIALTQGITSIYKSCDTIEGLEDSLNTLIYDDHNFKDYEIIYLIMSGQPNNIMLNDYYYSIEEIAEIFEGKMTGKIIHFSNRKALDLTDEESQYFLDVTGARAISGYGSRNKDILSYNTIDRVFITMFQENDDFKEVVEQMFQKHYKLCKLLDFRLYY</sequence>
<evidence type="ECO:0000313" key="1">
    <source>
        <dbReference type="EMBL" id="MFC4690221.1"/>
    </source>
</evidence>
<protein>
    <submittedName>
        <fullName evidence="1">DUF6642 family protein</fullName>
    </submittedName>
</protein>
<dbReference type="InterPro" id="IPR046584">
    <property type="entry name" value="DUF6642"/>
</dbReference>
<dbReference type="EMBL" id="JBHSHB010000012">
    <property type="protein sequence ID" value="MFC4690221.1"/>
    <property type="molecule type" value="Genomic_DNA"/>
</dbReference>
<gene>
    <name evidence="1" type="ORF">ACFO5T_07250</name>
</gene>
<name>A0ABV9L7W6_9FLAO</name>
<keyword evidence="2" id="KW-1185">Reference proteome</keyword>
<dbReference type="RefSeq" id="WP_375252488.1">
    <property type="nucleotide sequence ID" value="NZ_JBHSHB010000012.1"/>
</dbReference>
<accession>A0ABV9L7W6</accession>
<comment type="caution">
    <text evidence="1">The sequence shown here is derived from an EMBL/GenBank/DDBJ whole genome shotgun (WGS) entry which is preliminary data.</text>
</comment>
<dbReference type="Pfam" id="PF20347">
    <property type="entry name" value="DUF6642"/>
    <property type="match status" value="1"/>
</dbReference>
<proteinExistence type="predicted"/>
<evidence type="ECO:0000313" key="2">
    <source>
        <dbReference type="Proteomes" id="UP001595878"/>
    </source>
</evidence>
<reference evidence="2" key="1">
    <citation type="journal article" date="2019" name="Int. J. Syst. Evol. Microbiol.">
        <title>The Global Catalogue of Microorganisms (GCM) 10K type strain sequencing project: providing services to taxonomists for standard genome sequencing and annotation.</title>
        <authorList>
            <consortium name="The Broad Institute Genomics Platform"/>
            <consortium name="The Broad Institute Genome Sequencing Center for Infectious Disease"/>
            <person name="Wu L."/>
            <person name="Ma J."/>
        </authorList>
    </citation>
    <scope>NUCLEOTIDE SEQUENCE [LARGE SCALE GENOMIC DNA]</scope>
    <source>
        <strain evidence="2">CGMCC 4.7427</strain>
    </source>
</reference>